<dbReference type="FunFam" id="1.20.1720.10:FF:000013">
    <property type="entry name" value="Related to multidrug resistance proteins"/>
    <property type="match status" value="1"/>
</dbReference>
<dbReference type="CDD" id="cd17502">
    <property type="entry name" value="MFS_Azr1_MDR_like"/>
    <property type="match status" value="1"/>
</dbReference>
<feature type="transmembrane region" description="Helical" evidence="8">
    <location>
        <begin position="260"/>
        <end position="277"/>
    </location>
</feature>
<feature type="transmembrane region" description="Helical" evidence="8">
    <location>
        <begin position="132"/>
        <end position="151"/>
    </location>
</feature>
<feature type="transmembrane region" description="Helical" evidence="8">
    <location>
        <begin position="189"/>
        <end position="208"/>
    </location>
</feature>
<feature type="transmembrane region" description="Helical" evidence="8">
    <location>
        <begin position="220"/>
        <end position="240"/>
    </location>
</feature>
<dbReference type="GO" id="GO:0012505">
    <property type="term" value="C:endomembrane system"/>
    <property type="evidence" value="ECO:0007669"/>
    <property type="project" value="UniProtKB-SubCell"/>
</dbReference>
<keyword evidence="6 8" id="KW-0472">Membrane</keyword>
<evidence type="ECO:0000259" key="9">
    <source>
        <dbReference type="PROSITE" id="PS50850"/>
    </source>
</evidence>
<feature type="transmembrane region" description="Helical" evidence="8">
    <location>
        <begin position="531"/>
        <end position="553"/>
    </location>
</feature>
<dbReference type="GO" id="GO:0000329">
    <property type="term" value="C:fungal-type vacuole membrane"/>
    <property type="evidence" value="ECO:0007669"/>
    <property type="project" value="TreeGrafter"/>
</dbReference>
<feature type="transmembrane region" description="Helical" evidence="8">
    <location>
        <begin position="427"/>
        <end position="450"/>
    </location>
</feature>
<gene>
    <name evidence="10" type="ORF">A7U60_g6357</name>
</gene>
<feature type="transmembrane region" description="Helical" evidence="8">
    <location>
        <begin position="102"/>
        <end position="120"/>
    </location>
</feature>
<reference evidence="10" key="1">
    <citation type="submission" date="2016-06" db="EMBL/GenBank/DDBJ databases">
        <title>Draft Genome sequence of the fungus Inonotus baumii.</title>
        <authorList>
            <person name="Zhu H."/>
            <person name="Lin W."/>
        </authorList>
    </citation>
    <scope>NUCLEOTIDE SEQUENCE</scope>
    <source>
        <strain evidence="10">821</strain>
    </source>
</reference>
<keyword evidence="4 8" id="KW-0812">Transmembrane</keyword>
<feature type="domain" description="Major facilitator superfamily (MFS) profile" evidence="9">
    <location>
        <begin position="67"/>
        <end position="558"/>
    </location>
</feature>
<comment type="subcellular location">
    <subcellularLocation>
        <location evidence="1">Endomembrane system</location>
        <topology evidence="1">Multi-pass membrane protein</topology>
    </subcellularLocation>
</comment>
<evidence type="ECO:0000256" key="1">
    <source>
        <dbReference type="ARBA" id="ARBA00004127"/>
    </source>
</evidence>
<organism evidence="10 11">
    <name type="scientific">Sanghuangporus baumii</name>
    <name type="common">Phellinus baumii</name>
    <dbReference type="NCBI Taxonomy" id="108892"/>
    <lineage>
        <taxon>Eukaryota</taxon>
        <taxon>Fungi</taxon>
        <taxon>Dikarya</taxon>
        <taxon>Basidiomycota</taxon>
        <taxon>Agaricomycotina</taxon>
        <taxon>Agaricomycetes</taxon>
        <taxon>Hymenochaetales</taxon>
        <taxon>Hymenochaetaceae</taxon>
        <taxon>Sanghuangporus</taxon>
    </lineage>
</organism>
<evidence type="ECO:0000256" key="8">
    <source>
        <dbReference type="SAM" id="Phobius"/>
    </source>
</evidence>
<feature type="transmembrane region" description="Helical" evidence="8">
    <location>
        <begin position="328"/>
        <end position="352"/>
    </location>
</feature>
<accession>A0A9Q5HV54</accession>
<evidence type="ECO:0000313" key="11">
    <source>
        <dbReference type="Proteomes" id="UP000757232"/>
    </source>
</evidence>
<feature type="region of interest" description="Disordered" evidence="7">
    <location>
        <begin position="1"/>
        <end position="58"/>
    </location>
</feature>
<evidence type="ECO:0000256" key="3">
    <source>
        <dbReference type="ARBA" id="ARBA00022448"/>
    </source>
</evidence>
<dbReference type="PANTHER" id="PTHR23501:SF84">
    <property type="entry name" value="VACUOLAR MEMBRANE AMINO ACID UPTAKE TRANSPORTER FNX2"/>
    <property type="match status" value="1"/>
</dbReference>
<keyword evidence="11" id="KW-1185">Reference proteome</keyword>
<feature type="transmembrane region" description="Helical" evidence="8">
    <location>
        <begin position="157"/>
        <end position="177"/>
    </location>
</feature>
<dbReference type="EMBL" id="LNZH02000201">
    <property type="protein sequence ID" value="OCB86465.1"/>
    <property type="molecule type" value="Genomic_DNA"/>
</dbReference>
<evidence type="ECO:0000256" key="4">
    <source>
        <dbReference type="ARBA" id="ARBA00022692"/>
    </source>
</evidence>
<dbReference type="AlphaFoldDB" id="A0A9Q5HV54"/>
<feature type="transmembrane region" description="Helical" evidence="8">
    <location>
        <begin position="462"/>
        <end position="480"/>
    </location>
</feature>
<dbReference type="InterPro" id="IPR036259">
    <property type="entry name" value="MFS_trans_sf"/>
</dbReference>
<dbReference type="PROSITE" id="PS50850">
    <property type="entry name" value="MFS"/>
    <property type="match status" value="1"/>
</dbReference>
<comment type="similarity">
    <text evidence="2">Belongs to the major facilitator superfamily.</text>
</comment>
<dbReference type="InterPro" id="IPR011701">
    <property type="entry name" value="MFS"/>
</dbReference>
<dbReference type="SUPFAM" id="SSF103473">
    <property type="entry name" value="MFS general substrate transporter"/>
    <property type="match status" value="1"/>
</dbReference>
<evidence type="ECO:0000256" key="6">
    <source>
        <dbReference type="ARBA" id="ARBA00023136"/>
    </source>
</evidence>
<proteinExistence type="inferred from homology"/>
<keyword evidence="3" id="KW-0813">Transport</keyword>
<comment type="caution">
    <text evidence="10">The sequence shown here is derived from an EMBL/GenBank/DDBJ whole genome shotgun (WGS) entry which is preliminary data.</text>
</comment>
<feature type="transmembrane region" description="Helical" evidence="8">
    <location>
        <begin position="67"/>
        <end position="90"/>
    </location>
</feature>
<dbReference type="InterPro" id="IPR020846">
    <property type="entry name" value="MFS_dom"/>
</dbReference>
<feature type="transmembrane region" description="Helical" evidence="8">
    <location>
        <begin position="364"/>
        <end position="384"/>
    </location>
</feature>
<dbReference type="OrthoDB" id="3437016at2759"/>
<evidence type="ECO:0000256" key="7">
    <source>
        <dbReference type="SAM" id="MobiDB-lite"/>
    </source>
</evidence>
<name>A0A9Q5HV54_SANBA</name>
<evidence type="ECO:0000256" key="2">
    <source>
        <dbReference type="ARBA" id="ARBA00008335"/>
    </source>
</evidence>
<feature type="compositionally biased region" description="Polar residues" evidence="7">
    <location>
        <begin position="1"/>
        <end position="11"/>
    </location>
</feature>
<keyword evidence="5 8" id="KW-1133">Transmembrane helix</keyword>
<dbReference type="Gene3D" id="1.20.1250.20">
    <property type="entry name" value="MFS general substrate transporter like domains"/>
    <property type="match status" value="1"/>
</dbReference>
<protein>
    <submittedName>
        <fullName evidence="10">MFS general substrate transporter</fullName>
    </submittedName>
</protein>
<dbReference type="Pfam" id="PF07690">
    <property type="entry name" value="MFS_1"/>
    <property type="match status" value="1"/>
</dbReference>
<sequence>MTVEGGQSNERQPLLLNPDVEDGVPSKNTYESVSVVPTEDSPGTSDNQAEDIEEAKERDGNKRMAKLIIPLGLGVFLAAMDQTIVASSFASIGSELQQLQSTAWVATGYMLTLTSFQPLYGKLSDIFGRKPCLLFAFLVFGIGCLLCGLARTMTELIAARALQGLGGAGITTVITILTSDVVPLRSRGTWQGVLNIIFATGSSVGAPLGGVLADGIGWRWAFLIQVPMTFLAFTIVLLALHLPNKSDQADLTSKLRRVDFLGAFALICGVASLLLGLDRGGNVSWREPITIASLSLAFVFLSFFGLVETRITAEPFAPARVLAHPSLLAAYLCNLFCVAAAMCVVFHTSLYLQAAGGASAARAGLGLVPAVLGGVTGSLGSGLFMQRTGKYYWLTAVMFIMQFAGTSMLALATWVQKGTVAVVEAGLAVQGIGNGSGVTTTLVAIIANAAPEDQAIATAISYLFRSMGSVLGISIGSTLVQNSLRKHLRERLSGEDVDVDDIVERARSSLESLTSLPAKIQMIVRSSYAEAIRVAFLFSVAMTILAVFSSFFIREKSLTRKSS</sequence>
<evidence type="ECO:0000256" key="5">
    <source>
        <dbReference type="ARBA" id="ARBA00022989"/>
    </source>
</evidence>
<dbReference type="Gene3D" id="1.20.1720.10">
    <property type="entry name" value="Multidrug resistance protein D"/>
    <property type="match status" value="1"/>
</dbReference>
<dbReference type="Proteomes" id="UP000757232">
    <property type="component" value="Unassembled WGS sequence"/>
</dbReference>
<dbReference type="GO" id="GO:0015174">
    <property type="term" value="F:basic amino acid transmembrane transporter activity"/>
    <property type="evidence" value="ECO:0007669"/>
    <property type="project" value="TreeGrafter"/>
</dbReference>
<dbReference type="PANTHER" id="PTHR23501">
    <property type="entry name" value="MAJOR FACILITATOR SUPERFAMILY"/>
    <property type="match status" value="1"/>
</dbReference>
<feature type="transmembrane region" description="Helical" evidence="8">
    <location>
        <begin position="289"/>
        <end position="307"/>
    </location>
</feature>
<feature type="transmembrane region" description="Helical" evidence="8">
    <location>
        <begin position="391"/>
        <end position="415"/>
    </location>
</feature>
<evidence type="ECO:0000313" key="10">
    <source>
        <dbReference type="EMBL" id="OCB86465.1"/>
    </source>
</evidence>